<accession>A0A5N7MJR3</accession>
<reference evidence="2 3" key="1">
    <citation type="journal article" date="2019" name="Syst. Appl. Microbiol.">
        <title>Microvirga tunisiensis sp. nov., a root nodule symbiotic bacterium isolated from Lupinus micranthus and L. luteus grown in Northern Tunisia.</title>
        <authorList>
            <person name="Msaddak A."/>
            <person name="Rejili M."/>
            <person name="Duran D."/>
            <person name="Mars M."/>
            <person name="Palacios J.M."/>
            <person name="Ruiz-Argueso T."/>
            <person name="Rey L."/>
            <person name="Imperial J."/>
        </authorList>
    </citation>
    <scope>NUCLEOTIDE SEQUENCE [LARGE SCALE GENOMIC DNA]</scope>
    <source>
        <strain evidence="2 3">Lmie10</strain>
    </source>
</reference>
<feature type="signal peptide" evidence="1">
    <location>
        <begin position="1"/>
        <end position="26"/>
    </location>
</feature>
<keyword evidence="3" id="KW-1185">Reference proteome</keyword>
<proteinExistence type="predicted"/>
<dbReference type="RefSeq" id="WP_152713286.1">
    <property type="nucleotide sequence ID" value="NZ_VOSJ01000074.1"/>
</dbReference>
<dbReference type="OrthoDB" id="1348896at28211"/>
<protein>
    <recommendedName>
        <fullName evidence="4">Secreted protein</fullName>
    </recommendedName>
</protein>
<evidence type="ECO:0000313" key="3">
    <source>
        <dbReference type="Proteomes" id="UP000403266"/>
    </source>
</evidence>
<dbReference type="EMBL" id="VOSK01000074">
    <property type="protein sequence ID" value="MPR27143.1"/>
    <property type="molecule type" value="Genomic_DNA"/>
</dbReference>
<evidence type="ECO:0000313" key="2">
    <source>
        <dbReference type="EMBL" id="MPR27143.1"/>
    </source>
</evidence>
<evidence type="ECO:0008006" key="4">
    <source>
        <dbReference type="Google" id="ProtNLM"/>
    </source>
</evidence>
<organism evidence="2 3">
    <name type="scientific">Microvirga tunisiensis</name>
    <dbReference type="NCBI Taxonomy" id="2108360"/>
    <lineage>
        <taxon>Bacteria</taxon>
        <taxon>Pseudomonadati</taxon>
        <taxon>Pseudomonadota</taxon>
        <taxon>Alphaproteobacteria</taxon>
        <taxon>Hyphomicrobiales</taxon>
        <taxon>Methylobacteriaceae</taxon>
        <taxon>Microvirga</taxon>
    </lineage>
</organism>
<sequence>MNTKALLFTVTAIVTVLFLSAFRVQAANEDPLMTMEQLGRNPGGLKHCEPHCVGADLSKEPTGEGSMTRLSGARCPA</sequence>
<dbReference type="Proteomes" id="UP000403266">
    <property type="component" value="Unassembled WGS sequence"/>
</dbReference>
<keyword evidence="1" id="KW-0732">Signal</keyword>
<dbReference type="AlphaFoldDB" id="A0A5N7MJR3"/>
<name>A0A5N7MJR3_9HYPH</name>
<feature type="chain" id="PRO_5030135495" description="Secreted protein" evidence="1">
    <location>
        <begin position="27"/>
        <end position="77"/>
    </location>
</feature>
<evidence type="ECO:0000256" key="1">
    <source>
        <dbReference type="SAM" id="SignalP"/>
    </source>
</evidence>
<comment type="caution">
    <text evidence="2">The sequence shown here is derived from an EMBL/GenBank/DDBJ whole genome shotgun (WGS) entry which is preliminary data.</text>
</comment>
<gene>
    <name evidence="2" type="ORF">FS320_18460</name>
</gene>